<dbReference type="GO" id="GO:0016740">
    <property type="term" value="F:transferase activity"/>
    <property type="evidence" value="ECO:0007669"/>
    <property type="project" value="UniProtKB-KW"/>
</dbReference>
<dbReference type="EC" id="2.7.8.-" evidence="2"/>
<dbReference type="InterPro" id="IPR007074">
    <property type="entry name" value="LicD/FKTN/FKRP_NTP_transf"/>
</dbReference>
<organism evidence="2 3">
    <name type="scientific">Schaalia hyovaginalis</name>
    <dbReference type="NCBI Taxonomy" id="29316"/>
    <lineage>
        <taxon>Bacteria</taxon>
        <taxon>Bacillati</taxon>
        <taxon>Actinomycetota</taxon>
        <taxon>Actinomycetes</taxon>
        <taxon>Actinomycetales</taxon>
        <taxon>Actinomycetaceae</taxon>
        <taxon>Schaalia</taxon>
    </lineage>
</organism>
<evidence type="ECO:0000313" key="2">
    <source>
        <dbReference type="EMBL" id="MBB6334268.1"/>
    </source>
</evidence>
<proteinExistence type="predicted"/>
<dbReference type="PANTHER" id="PTHR43404">
    <property type="entry name" value="LIPOPOLYSACCHARIDE CHOLINEPHOSPHOTRANSFERASE LICD"/>
    <property type="match status" value="1"/>
</dbReference>
<comment type="caution">
    <text evidence="2">The sequence shown here is derived from an EMBL/GenBank/DDBJ whole genome shotgun (WGS) entry which is preliminary data.</text>
</comment>
<dbReference type="Proteomes" id="UP000617426">
    <property type="component" value="Unassembled WGS sequence"/>
</dbReference>
<name>A0A923IXC4_9ACTO</name>
<feature type="domain" description="LicD/FKTN/FKRP nucleotidyltransferase" evidence="1">
    <location>
        <begin position="28"/>
        <end position="258"/>
    </location>
</feature>
<evidence type="ECO:0000313" key="3">
    <source>
        <dbReference type="Proteomes" id="UP000617426"/>
    </source>
</evidence>
<evidence type="ECO:0000259" key="1">
    <source>
        <dbReference type="Pfam" id="PF04991"/>
    </source>
</evidence>
<reference evidence="2" key="1">
    <citation type="submission" date="2020-08" db="EMBL/GenBank/DDBJ databases">
        <title>Sequencing the genomes of 1000 actinobacteria strains.</title>
        <authorList>
            <person name="Klenk H.-P."/>
        </authorList>
    </citation>
    <scope>NUCLEOTIDE SEQUENCE</scope>
    <source>
        <strain evidence="2">DSM 10695</strain>
    </source>
</reference>
<dbReference type="EMBL" id="JACHMK010000001">
    <property type="protein sequence ID" value="MBB6334268.1"/>
    <property type="molecule type" value="Genomic_DNA"/>
</dbReference>
<dbReference type="PANTHER" id="PTHR43404:SF2">
    <property type="entry name" value="LIPOPOLYSACCHARIDE CHOLINEPHOSPHOTRANSFERASE LICD"/>
    <property type="match status" value="1"/>
</dbReference>
<dbReference type="Pfam" id="PF04991">
    <property type="entry name" value="LicD"/>
    <property type="match status" value="1"/>
</dbReference>
<protein>
    <submittedName>
        <fullName evidence="2">Lipopolysaccharide cholinephosphotransferase</fullName>
        <ecNumber evidence="2">2.7.8.-</ecNumber>
    </submittedName>
</protein>
<keyword evidence="3" id="KW-1185">Reference proteome</keyword>
<sequence>MTDSGAAATLAAIQKATTRVLHELDRVCHELGIRYAVYGGTAIGAVRHRGFIPWDDDIDACLPREDYDRLIVEGPALLGPDYVLLSQEIDPEYPKTFGILGLVGTEFVPGAAAQRDYRMPIGVDLFPLDRVPRDRRAYTRQNRRAWVWGRMMFLHGSATPDSGLDGALGTAADAVFLGVHVGLHALRISPRAIYRKWEAAARRYNDSGSPVLGDYSTQDPLRWSAREDEIFPTVRVPFEDIQVELPRSYDTILTRGYGDYMSLPPEEERVNHAPVRIDFGEHEF</sequence>
<dbReference type="AlphaFoldDB" id="A0A923IXC4"/>
<gene>
    <name evidence="2" type="ORF">HD592_000833</name>
</gene>
<keyword evidence="2" id="KW-0808">Transferase</keyword>
<dbReference type="InterPro" id="IPR052942">
    <property type="entry name" value="LPS_cholinephosphotransferase"/>
</dbReference>
<dbReference type="RefSeq" id="WP_184452127.1">
    <property type="nucleotide sequence ID" value="NZ_JACHMK010000001.1"/>
</dbReference>
<accession>A0A923IXC4</accession>
<dbReference type="GO" id="GO:0009100">
    <property type="term" value="P:glycoprotein metabolic process"/>
    <property type="evidence" value="ECO:0007669"/>
    <property type="project" value="UniProtKB-ARBA"/>
</dbReference>